<feature type="domain" description="RND related beta-barrel" evidence="2">
    <location>
        <begin position="270"/>
        <end position="343"/>
    </location>
</feature>
<name>A0ABT1S5X6_9FIRM</name>
<feature type="domain" description="RND related barrel-sandwich hybrid" evidence="4">
    <location>
        <begin position="65"/>
        <end position="266"/>
    </location>
</feature>
<dbReference type="Proteomes" id="UP001524478">
    <property type="component" value="Unassembled WGS sequence"/>
</dbReference>
<dbReference type="Pfam" id="PF26018">
    <property type="entry name" value="BSH_RND_rel"/>
    <property type="match status" value="1"/>
</dbReference>
<evidence type="ECO:0000313" key="5">
    <source>
        <dbReference type="EMBL" id="MCQ4921865.1"/>
    </source>
</evidence>
<reference evidence="5 6" key="1">
    <citation type="submission" date="2022-06" db="EMBL/GenBank/DDBJ databases">
        <title>Isolation of gut microbiota from human fecal samples.</title>
        <authorList>
            <person name="Pamer E.G."/>
            <person name="Barat B."/>
            <person name="Waligurski E."/>
            <person name="Medina S."/>
            <person name="Paddock L."/>
            <person name="Mostad J."/>
        </authorList>
    </citation>
    <scope>NUCLEOTIDE SEQUENCE [LARGE SCALE GENOMIC DNA]</scope>
    <source>
        <strain evidence="5 6">DFI.7.95</strain>
    </source>
</reference>
<dbReference type="InterPro" id="IPR058728">
    <property type="entry name" value="HH_RND-rel"/>
</dbReference>
<gene>
    <name evidence="5" type="ORF">NE686_02090</name>
</gene>
<dbReference type="EMBL" id="JANGAC010000001">
    <property type="protein sequence ID" value="MCQ4921865.1"/>
    <property type="molecule type" value="Genomic_DNA"/>
</dbReference>
<keyword evidence="1" id="KW-0175">Coiled coil</keyword>
<protein>
    <recommendedName>
        <fullName evidence="7">Membrane fusion protein</fullName>
    </recommendedName>
</protein>
<dbReference type="RefSeq" id="WP_216562339.1">
    <property type="nucleotide sequence ID" value="NZ_JAHLOH010000053.1"/>
</dbReference>
<feature type="coiled-coil region" evidence="1">
    <location>
        <begin position="101"/>
        <end position="149"/>
    </location>
</feature>
<evidence type="ECO:0000259" key="3">
    <source>
        <dbReference type="Pfam" id="PF26012"/>
    </source>
</evidence>
<accession>A0ABT1S5X6</accession>
<dbReference type="Pfam" id="PF26012">
    <property type="entry name" value="HH_RND_rel"/>
    <property type="match status" value="1"/>
</dbReference>
<evidence type="ECO:0000313" key="6">
    <source>
        <dbReference type="Proteomes" id="UP001524478"/>
    </source>
</evidence>
<dbReference type="InterPro" id="IPR058729">
    <property type="entry name" value="Beta-barrel_RND-rel"/>
</dbReference>
<evidence type="ECO:0000259" key="2">
    <source>
        <dbReference type="Pfam" id="PF26011"/>
    </source>
</evidence>
<comment type="caution">
    <text evidence="5">The sequence shown here is derived from an EMBL/GenBank/DDBJ whole genome shotgun (WGS) entry which is preliminary data.</text>
</comment>
<dbReference type="InterPro" id="IPR058709">
    <property type="entry name" value="BSH_RND-rel"/>
</dbReference>
<feature type="domain" description="RND related alpha-helical hairpin" evidence="3">
    <location>
        <begin position="102"/>
        <end position="203"/>
    </location>
</feature>
<evidence type="ECO:0008006" key="7">
    <source>
        <dbReference type="Google" id="ProtNLM"/>
    </source>
</evidence>
<organism evidence="5 6">
    <name type="scientific">Tissierella carlieri</name>
    <dbReference type="NCBI Taxonomy" id="689904"/>
    <lineage>
        <taxon>Bacteria</taxon>
        <taxon>Bacillati</taxon>
        <taxon>Bacillota</taxon>
        <taxon>Tissierellia</taxon>
        <taxon>Tissierellales</taxon>
        <taxon>Tissierellaceae</taxon>
        <taxon>Tissierella</taxon>
    </lineage>
</organism>
<evidence type="ECO:0000256" key="1">
    <source>
        <dbReference type="SAM" id="Coils"/>
    </source>
</evidence>
<proteinExistence type="predicted"/>
<keyword evidence="6" id="KW-1185">Reference proteome</keyword>
<evidence type="ECO:0000259" key="4">
    <source>
        <dbReference type="Pfam" id="PF26018"/>
    </source>
</evidence>
<sequence length="430" mass="48835">MSYEKREKNRRKRRVFRTAIISFVLIYLIFRAVPSLLASNAKTILPEKGTLIEKLSTQGFVIKNETVIKSTSNGELQTSSTEGQRLSAGVEVASVNSLNDTSSLKEELSQLEESISALEKSEIETKIILNEKEKILEMKDSLVNELQNAIATGNFDEIYLLKSQLSLYDEKNKDISFSNTLVGQSIENLKSKRDSINSEIKSNNIKYYSSHGGIISYVVDGYEENYLPKDFENYTYDKLVLKELKDADIKTKSAITVGEPIYKIIDNFEWYIAMKIEDLKQIEGFQVGNNIKVTLEKDKRELKAKIVSINPSDKKGVVVVRLNTMLHDFYNIRFPKVDIIKSKKEGYKIPTKSIVDKDSIKGVYIKDKSGIVKFRPIIIIGEDDNYTYVDIGDNSGNITIEGQKQPVKTITLFDEIFLNTINIKEGQILN</sequence>
<dbReference type="Pfam" id="PF26011">
    <property type="entry name" value="Beta-barrel_RND_rel"/>
    <property type="match status" value="1"/>
</dbReference>